<feature type="domain" description="Transposable element P transposase-like GTP-binding insertion" evidence="1">
    <location>
        <begin position="6"/>
        <end position="105"/>
    </location>
</feature>
<proteinExistence type="predicted"/>
<keyword evidence="3" id="KW-1185">Reference proteome</keyword>
<evidence type="ECO:0000259" key="1">
    <source>
        <dbReference type="Pfam" id="PF21788"/>
    </source>
</evidence>
<dbReference type="PANTHER" id="PTHR47577:SF2">
    <property type="entry name" value="THAP DOMAIN CONTAINING 9"/>
    <property type="match status" value="1"/>
</dbReference>
<dbReference type="AlphaFoldDB" id="A0A1I8FWJ4"/>
<dbReference type="WBParaSite" id="maker-uti_cns_0000128-snap-gene-0.26-mRNA-1">
    <property type="protein sequence ID" value="maker-uti_cns_0000128-snap-gene-0.26-mRNA-1"/>
    <property type="gene ID" value="maker-uti_cns_0000128-snap-gene-0.26"/>
</dbReference>
<dbReference type="InterPro" id="IPR048366">
    <property type="entry name" value="TNP-like_GBD"/>
</dbReference>
<evidence type="ECO:0000313" key="5">
    <source>
        <dbReference type="WBParaSite" id="maker-uti_cns_0000147-snap-gene-0.2-mRNA-1"/>
    </source>
</evidence>
<evidence type="ECO:0000313" key="3">
    <source>
        <dbReference type="Proteomes" id="UP000095280"/>
    </source>
</evidence>
<accession>A0A1I8FWJ4</accession>
<dbReference type="PANTHER" id="PTHR47577">
    <property type="entry name" value="THAP DOMAIN-CONTAINING PROTEIN 6"/>
    <property type="match status" value="1"/>
</dbReference>
<dbReference type="InterPro" id="IPR048367">
    <property type="entry name" value="TNP-like_RNaseH_C"/>
</dbReference>
<organism evidence="3 4">
    <name type="scientific">Macrostomum lignano</name>
    <dbReference type="NCBI Taxonomy" id="282301"/>
    <lineage>
        <taxon>Eukaryota</taxon>
        <taxon>Metazoa</taxon>
        <taxon>Spiralia</taxon>
        <taxon>Lophotrochozoa</taxon>
        <taxon>Platyhelminthes</taxon>
        <taxon>Rhabditophora</taxon>
        <taxon>Macrostomorpha</taxon>
        <taxon>Macrostomida</taxon>
        <taxon>Macrostomidae</taxon>
        <taxon>Macrostomum</taxon>
    </lineage>
</organism>
<feature type="domain" description="Transposable element P transposase-like RNase H C-terminal" evidence="2">
    <location>
        <begin position="177"/>
        <end position="205"/>
    </location>
</feature>
<name>A0A1I8FWJ4_9PLAT</name>
<evidence type="ECO:0000313" key="4">
    <source>
        <dbReference type="WBParaSite" id="maker-uti_cns_0000128-snap-gene-0.26-mRNA-1"/>
    </source>
</evidence>
<dbReference type="Proteomes" id="UP000095280">
    <property type="component" value="Unplaced"/>
</dbReference>
<dbReference type="WBParaSite" id="maker-uti_cns_0000147-snap-gene-0.2-mRNA-1">
    <property type="protein sequence ID" value="maker-uti_cns_0000147-snap-gene-0.2-mRNA-1"/>
    <property type="gene ID" value="maker-uti_cns_0000147-snap-gene-0.2"/>
</dbReference>
<evidence type="ECO:0000259" key="2">
    <source>
        <dbReference type="Pfam" id="PF21789"/>
    </source>
</evidence>
<reference evidence="4 5" key="1">
    <citation type="submission" date="2016-11" db="UniProtKB">
        <authorList>
            <consortium name="WormBaseParasite"/>
        </authorList>
    </citation>
    <scope>IDENTIFICATION</scope>
</reference>
<protein>
    <submittedName>
        <fullName evidence="4 5">USP domain-containing protein</fullName>
    </submittedName>
</protein>
<dbReference type="Pfam" id="PF21788">
    <property type="entry name" value="TNP-like_GBD"/>
    <property type="match status" value="1"/>
</dbReference>
<dbReference type="Pfam" id="PF21789">
    <property type="entry name" value="TNP-like_RNaseH_C"/>
    <property type="match status" value="1"/>
</dbReference>
<sequence>HDIEYNGNKRATWRHLREFYESERRRELKLAVKLTDAHFCPGIAQKMKVSLAAQVFSHSVASGMRVLVDHDRMEKSALQTAEFVEKVNEMFDILNSASLFGKHGKGAVTEESAETVLSQLSAAQEFILTWRFSPVRGGRSKTTMPFKEGWLLSIESAKRIIHFGLREAGVSYLCLRRFSQDHVENFFSMVRGRNGFNEKPELHAFLGALRSISAGKMERKLANGTNCEDDGDAMAVEIRDLREKVTAASTSAAEQPQQHRAVSADGDVATEIAFDNVEATEVVPYIGGWIFRKLQIFACNSCKDELVTDESPARTFTHKNFEDSRYGLT</sequence>